<evidence type="ECO:0000313" key="2">
    <source>
        <dbReference type="Proteomes" id="UP000602284"/>
    </source>
</evidence>
<name>A0ABS1JBA7_9BACL</name>
<sequence length="49" mass="5580">MLKTQLTENSLRIAGKAWQVRALLRQYAGSNLTLQQFLERNANSTSTTR</sequence>
<protein>
    <submittedName>
        <fullName evidence="1">Z-ring formation inhibitor MciZ</fullName>
    </submittedName>
</protein>
<dbReference type="EMBL" id="JAEQNB010000004">
    <property type="protein sequence ID" value="MBL0387548.1"/>
    <property type="molecule type" value="Genomic_DNA"/>
</dbReference>
<proteinExistence type="predicted"/>
<comment type="caution">
    <text evidence="1">The sequence shown here is derived from an EMBL/GenBank/DDBJ whole genome shotgun (WGS) entry which is preliminary data.</text>
</comment>
<dbReference type="RefSeq" id="WP_201635667.1">
    <property type="nucleotide sequence ID" value="NZ_JAEQNB010000004.1"/>
</dbReference>
<dbReference type="Proteomes" id="UP000602284">
    <property type="component" value="Unassembled WGS sequence"/>
</dbReference>
<keyword evidence="2" id="KW-1185">Reference proteome</keyword>
<evidence type="ECO:0000313" key="1">
    <source>
        <dbReference type="EMBL" id="MBL0387548.1"/>
    </source>
</evidence>
<gene>
    <name evidence="1" type="primary">mciZ</name>
    <name evidence="1" type="ORF">JJB07_12955</name>
</gene>
<reference evidence="1 2" key="1">
    <citation type="submission" date="2021-01" db="EMBL/GenBank/DDBJ databases">
        <title>Tumebacillus sp. strain ITR2 16S ribosomal RNA gene Genome sequencing and assembly.</title>
        <authorList>
            <person name="Kang M."/>
        </authorList>
    </citation>
    <scope>NUCLEOTIDE SEQUENCE [LARGE SCALE GENOMIC DNA]</scope>
    <source>
        <strain evidence="1 2">ITR2</strain>
    </source>
</reference>
<accession>A0ABS1JBA7</accession>
<organism evidence="1 2">
    <name type="scientific">Tumebacillus amylolyticus</name>
    <dbReference type="NCBI Taxonomy" id="2801339"/>
    <lineage>
        <taxon>Bacteria</taxon>
        <taxon>Bacillati</taxon>
        <taxon>Bacillota</taxon>
        <taxon>Bacilli</taxon>
        <taxon>Bacillales</taxon>
        <taxon>Alicyclobacillaceae</taxon>
        <taxon>Tumebacillus</taxon>
    </lineage>
</organism>